<dbReference type="Pfam" id="PF03471">
    <property type="entry name" value="CorC_HlyC"/>
    <property type="match status" value="1"/>
</dbReference>
<dbReference type="SUPFAM" id="SSF56176">
    <property type="entry name" value="FAD-binding/transporter-associated domain-like"/>
    <property type="match status" value="1"/>
</dbReference>
<keyword evidence="7 9" id="KW-0129">CBS domain</keyword>
<dbReference type="InterPro" id="IPR005170">
    <property type="entry name" value="Transptr-assoc_dom"/>
</dbReference>
<dbReference type="KEGG" id="emt:CPZ25_007775"/>
<comment type="similarity">
    <text evidence="2">Belongs to the UPF0053 family.</text>
</comment>
<protein>
    <submittedName>
        <fullName evidence="14">HlyC/CorC family transporter</fullName>
    </submittedName>
</protein>
<reference evidence="14 15" key="1">
    <citation type="submission" date="2018-05" db="EMBL/GenBank/DDBJ databases">
        <title>Genome comparison of Eubacterium sp.</title>
        <authorList>
            <person name="Feng Y."/>
            <person name="Sanchez-Andrea I."/>
            <person name="Stams A.J.M."/>
            <person name="De Vos W.M."/>
        </authorList>
    </citation>
    <scope>NUCLEOTIDE SEQUENCE [LARGE SCALE GENOMIC DNA]</scope>
    <source>
        <strain evidence="14 15">YI</strain>
    </source>
</reference>
<dbReference type="SMART" id="SM00116">
    <property type="entry name" value="CBS"/>
    <property type="match status" value="2"/>
</dbReference>
<evidence type="ECO:0000256" key="2">
    <source>
        <dbReference type="ARBA" id="ARBA00006337"/>
    </source>
</evidence>
<evidence type="ECO:0000256" key="11">
    <source>
        <dbReference type="SAM" id="Phobius"/>
    </source>
</evidence>
<dbReference type="SMART" id="SM01091">
    <property type="entry name" value="CorC_HlyC"/>
    <property type="match status" value="1"/>
</dbReference>
<feature type="transmembrane region" description="Helical" evidence="11">
    <location>
        <begin position="130"/>
        <end position="148"/>
    </location>
</feature>
<dbReference type="GO" id="GO:0050660">
    <property type="term" value="F:flavin adenine dinucleotide binding"/>
    <property type="evidence" value="ECO:0007669"/>
    <property type="project" value="InterPro"/>
</dbReference>
<dbReference type="InterPro" id="IPR002550">
    <property type="entry name" value="CNNM"/>
</dbReference>
<dbReference type="AlphaFoldDB" id="A0A4P9C6V6"/>
<name>A0A4P9C6V6_EUBML</name>
<organism evidence="14 15">
    <name type="scientific">Eubacterium maltosivorans</name>
    <dbReference type="NCBI Taxonomy" id="2041044"/>
    <lineage>
        <taxon>Bacteria</taxon>
        <taxon>Bacillati</taxon>
        <taxon>Bacillota</taxon>
        <taxon>Clostridia</taxon>
        <taxon>Eubacteriales</taxon>
        <taxon>Eubacteriaceae</taxon>
        <taxon>Eubacterium</taxon>
    </lineage>
</organism>
<keyword evidence="6 10" id="KW-1133">Transmembrane helix</keyword>
<evidence type="ECO:0000313" key="14">
    <source>
        <dbReference type="EMBL" id="QCT71229.1"/>
    </source>
</evidence>
<dbReference type="PROSITE" id="PS51846">
    <property type="entry name" value="CNNM"/>
    <property type="match status" value="1"/>
</dbReference>
<evidence type="ECO:0000256" key="3">
    <source>
        <dbReference type="ARBA" id="ARBA00022475"/>
    </source>
</evidence>
<evidence type="ECO:0000256" key="7">
    <source>
        <dbReference type="ARBA" id="ARBA00023122"/>
    </source>
</evidence>
<feature type="domain" description="CBS" evidence="12">
    <location>
        <begin position="268"/>
        <end position="325"/>
    </location>
</feature>
<dbReference type="RefSeq" id="WP_096920436.1">
    <property type="nucleotide sequence ID" value="NZ_CP029487.1"/>
</dbReference>
<dbReference type="EMBL" id="CP029487">
    <property type="protein sequence ID" value="QCT71229.1"/>
    <property type="molecule type" value="Genomic_DNA"/>
</dbReference>
<feature type="domain" description="CNNM transmembrane" evidence="13">
    <location>
        <begin position="1"/>
        <end position="186"/>
    </location>
</feature>
<dbReference type="InterPro" id="IPR016169">
    <property type="entry name" value="FAD-bd_PCMH_sub2"/>
</dbReference>
<feature type="domain" description="CBS" evidence="12">
    <location>
        <begin position="205"/>
        <end position="264"/>
    </location>
</feature>
<dbReference type="Proteomes" id="UP000218387">
    <property type="component" value="Chromosome"/>
</dbReference>
<dbReference type="Pfam" id="PF01595">
    <property type="entry name" value="CNNM"/>
    <property type="match status" value="1"/>
</dbReference>
<keyword evidence="8 10" id="KW-0472">Membrane</keyword>
<dbReference type="GO" id="GO:0005886">
    <property type="term" value="C:plasma membrane"/>
    <property type="evidence" value="ECO:0007669"/>
    <property type="project" value="UniProtKB-SubCell"/>
</dbReference>
<dbReference type="Gene3D" id="3.30.465.10">
    <property type="match status" value="1"/>
</dbReference>
<dbReference type="InterPro" id="IPR000644">
    <property type="entry name" value="CBS_dom"/>
</dbReference>
<dbReference type="SUPFAM" id="SSF54631">
    <property type="entry name" value="CBS-domain pair"/>
    <property type="match status" value="1"/>
</dbReference>
<keyword evidence="4 10" id="KW-0812">Transmembrane</keyword>
<evidence type="ECO:0000256" key="5">
    <source>
        <dbReference type="ARBA" id="ARBA00022737"/>
    </source>
</evidence>
<keyword evidence="15" id="KW-1185">Reference proteome</keyword>
<proteinExistence type="inferred from homology"/>
<evidence type="ECO:0000256" key="4">
    <source>
        <dbReference type="ARBA" id="ARBA00022692"/>
    </source>
</evidence>
<comment type="subcellular location">
    <subcellularLocation>
        <location evidence="1">Cell membrane</location>
        <topology evidence="1">Multi-pass membrane protein</topology>
    </subcellularLocation>
</comment>
<gene>
    <name evidence="14" type="ORF">CPZ25_007775</name>
</gene>
<feature type="transmembrane region" description="Helical" evidence="11">
    <location>
        <begin position="61"/>
        <end position="84"/>
    </location>
</feature>
<evidence type="ECO:0000313" key="15">
    <source>
        <dbReference type="Proteomes" id="UP000218387"/>
    </source>
</evidence>
<dbReference type="Gene3D" id="3.10.580.10">
    <property type="entry name" value="CBS-domain"/>
    <property type="match status" value="1"/>
</dbReference>
<dbReference type="PROSITE" id="PS51371">
    <property type="entry name" value="CBS"/>
    <property type="match status" value="2"/>
</dbReference>
<dbReference type="PANTHER" id="PTHR22777:SF32">
    <property type="entry name" value="UPF0053 INNER MEMBRANE PROTEIN YFJD"/>
    <property type="match status" value="1"/>
</dbReference>
<keyword evidence="3" id="KW-1003">Cell membrane</keyword>
<dbReference type="InterPro" id="IPR044751">
    <property type="entry name" value="Ion_transp-like_CBS"/>
</dbReference>
<evidence type="ECO:0000256" key="1">
    <source>
        <dbReference type="ARBA" id="ARBA00004651"/>
    </source>
</evidence>
<evidence type="ECO:0000259" key="12">
    <source>
        <dbReference type="PROSITE" id="PS51371"/>
    </source>
</evidence>
<dbReference type="PANTHER" id="PTHR22777">
    <property type="entry name" value="HEMOLYSIN-RELATED"/>
    <property type="match status" value="1"/>
</dbReference>
<feature type="transmembrane region" description="Helical" evidence="11">
    <location>
        <begin position="91"/>
        <end position="110"/>
    </location>
</feature>
<evidence type="ECO:0000259" key="13">
    <source>
        <dbReference type="PROSITE" id="PS51846"/>
    </source>
</evidence>
<keyword evidence="5" id="KW-0677">Repeat</keyword>
<evidence type="ECO:0000256" key="8">
    <source>
        <dbReference type="ARBA" id="ARBA00023136"/>
    </source>
</evidence>
<dbReference type="FunFam" id="3.10.580.10:FF:000002">
    <property type="entry name" value="Magnesium/cobalt efflux protein CorC"/>
    <property type="match status" value="1"/>
</dbReference>
<sequence>MDSSSLIMMFVLALLILMSAYFSATETAFSTFNKIRMKNMAAEGNKKAALVLNISKDYDKMLSTILIGNNIVNITSASLATVLFTRYFGDLGVTISTVVMTILVLIFGEISPKSMAKESPEKFSVFSAPILNFFIYLLTPLTFVFSQWKRLLSKFFKSADGPSFTDEELKTIVDEAQNEGVLDEHESELIRSAIEFDDLSAGDIAIPRVDISAIDLETPLDEIEQLFSTTGYSRLPVYIKSIDNIIGMIHEKDFHSLINHDITSIQGIVADVVYASENMKISTLLRLLQKSKTHMAIVADEFGGTFGLVTLEDILEELVGDIWDEHDQIVEVFKPLDDHTTLVSCHANLIDMFEYFNIQFQNKDLDSNTVNGWVVDLLGHIPKVGDTFTYENLAITITKASLKCVLEIKIVRTEEPEKDA</sequence>
<evidence type="ECO:0000256" key="6">
    <source>
        <dbReference type="ARBA" id="ARBA00022989"/>
    </source>
</evidence>
<evidence type="ECO:0000256" key="9">
    <source>
        <dbReference type="PROSITE-ProRule" id="PRU00703"/>
    </source>
</evidence>
<dbReference type="InterPro" id="IPR046342">
    <property type="entry name" value="CBS_dom_sf"/>
</dbReference>
<dbReference type="CDD" id="cd04590">
    <property type="entry name" value="CBS_pair_CorC_HlyC_assoc"/>
    <property type="match status" value="1"/>
</dbReference>
<evidence type="ECO:0000256" key="10">
    <source>
        <dbReference type="PROSITE-ProRule" id="PRU01193"/>
    </source>
</evidence>
<accession>A0A4P9C6V6</accession>
<dbReference type="InterPro" id="IPR036318">
    <property type="entry name" value="FAD-bd_PCMH-like_sf"/>
</dbReference>
<dbReference type="Pfam" id="PF00571">
    <property type="entry name" value="CBS"/>
    <property type="match status" value="2"/>
</dbReference>